<accession>A0AC35TVU0</accession>
<dbReference type="Proteomes" id="UP000095286">
    <property type="component" value="Unplaced"/>
</dbReference>
<protein>
    <submittedName>
        <fullName evidence="2">Uncharacterized protein</fullName>
    </submittedName>
</protein>
<evidence type="ECO:0000313" key="2">
    <source>
        <dbReference type="WBParaSite" id="RSKR_0000478900.1"/>
    </source>
</evidence>
<name>A0AC35TVU0_9BILA</name>
<reference evidence="2" key="1">
    <citation type="submission" date="2016-11" db="UniProtKB">
        <authorList>
            <consortium name="WormBaseParasite"/>
        </authorList>
    </citation>
    <scope>IDENTIFICATION</scope>
    <source>
        <strain evidence="2">KR3021</strain>
    </source>
</reference>
<proteinExistence type="predicted"/>
<evidence type="ECO:0000313" key="1">
    <source>
        <dbReference type="Proteomes" id="UP000095286"/>
    </source>
</evidence>
<dbReference type="WBParaSite" id="RSKR_0000478900.1">
    <property type="protein sequence ID" value="RSKR_0000478900.1"/>
    <property type="gene ID" value="RSKR_0000478900"/>
</dbReference>
<sequence length="202" mass="22982">MVEEEPKTSAHEVEDTKKEIQIIQHINEDHASTKEVIENEEITKEEENEEKTIESKEKSIEEDNEKTKEEADEDEKTATPKLETTTMETIIDYDEPDEKTTEAAKVNSKITIVKDGVTSTIDLMDPTNMSRLKDGNVVMNFHFGDTKPAVPITRIVKLGVEHAKSKPRPVKKLKKFKMKKNRKKSKKPAPKRANKKKGKAIG</sequence>
<organism evidence="1 2">
    <name type="scientific">Rhabditophanes sp. KR3021</name>
    <dbReference type="NCBI Taxonomy" id="114890"/>
    <lineage>
        <taxon>Eukaryota</taxon>
        <taxon>Metazoa</taxon>
        <taxon>Ecdysozoa</taxon>
        <taxon>Nematoda</taxon>
        <taxon>Chromadorea</taxon>
        <taxon>Rhabditida</taxon>
        <taxon>Tylenchina</taxon>
        <taxon>Panagrolaimomorpha</taxon>
        <taxon>Strongyloidoidea</taxon>
        <taxon>Alloionematidae</taxon>
        <taxon>Rhabditophanes</taxon>
    </lineage>
</organism>